<dbReference type="EMBL" id="FR824067">
    <property type="protein sequence ID" value="CCA16492.1"/>
    <property type="molecule type" value="Genomic_DNA"/>
</dbReference>
<evidence type="ECO:0000256" key="7">
    <source>
        <dbReference type="ARBA" id="ARBA00022777"/>
    </source>
</evidence>
<dbReference type="HOGENOM" id="CLU_000288_181_6_1"/>
<keyword evidence="4" id="KW-0597">Phosphoprotein</keyword>
<accession>F0W5V1</accession>
<evidence type="ECO:0000313" key="18">
    <source>
        <dbReference type="EMBL" id="CCA16492.1"/>
    </source>
</evidence>
<keyword evidence="7 18" id="KW-0418">Kinase</keyword>
<keyword evidence="6 15" id="KW-0547">Nucleotide-binding</keyword>
<feature type="binding site" evidence="15">
    <location>
        <position position="109"/>
    </location>
    <ligand>
        <name>ATP</name>
        <dbReference type="ChEBI" id="CHEBI:30616"/>
    </ligand>
</feature>
<evidence type="ECO:0000256" key="14">
    <source>
        <dbReference type="ARBA" id="ARBA00048367"/>
    </source>
</evidence>
<dbReference type="InterPro" id="IPR050108">
    <property type="entry name" value="CDK"/>
</dbReference>
<dbReference type="Gene3D" id="1.10.510.10">
    <property type="entry name" value="Transferase(Phosphotransferase) domain 1"/>
    <property type="match status" value="1"/>
</dbReference>
<dbReference type="AntiFam" id="ANF00011">
    <property type="entry name" value="tRNA translation"/>
</dbReference>
<dbReference type="AlphaFoldDB" id="F0W5V1"/>
<dbReference type="GO" id="GO:0007165">
    <property type="term" value="P:signal transduction"/>
    <property type="evidence" value="ECO:0007669"/>
    <property type="project" value="TreeGrafter"/>
</dbReference>
<dbReference type="GO" id="GO:0005524">
    <property type="term" value="F:ATP binding"/>
    <property type="evidence" value="ECO:0007669"/>
    <property type="project" value="UniProtKB-UniRule"/>
</dbReference>
<evidence type="ECO:0000256" key="3">
    <source>
        <dbReference type="ARBA" id="ARBA00022527"/>
    </source>
</evidence>
<dbReference type="PROSITE" id="PS00108">
    <property type="entry name" value="PROTEIN_KINASE_ST"/>
    <property type="match status" value="1"/>
</dbReference>
<comment type="similarity">
    <text evidence="1">Belongs to the protein kinase superfamily. CMGC Ser/Thr protein kinase family. CDC2/CDKX subfamily.</text>
</comment>
<dbReference type="FunFam" id="3.30.200.20:FF:000375">
    <property type="entry name" value="Cell division related protein kinase 2"/>
    <property type="match status" value="1"/>
</dbReference>
<organism evidence="18">
    <name type="scientific">Albugo laibachii Nc14</name>
    <dbReference type="NCBI Taxonomy" id="890382"/>
    <lineage>
        <taxon>Eukaryota</taxon>
        <taxon>Sar</taxon>
        <taxon>Stramenopiles</taxon>
        <taxon>Oomycota</taxon>
        <taxon>Peronosporomycetes</taxon>
        <taxon>Albuginales</taxon>
        <taxon>Albuginaceae</taxon>
        <taxon>Albugo</taxon>
    </lineage>
</organism>
<evidence type="ECO:0000256" key="13">
    <source>
        <dbReference type="ARBA" id="ARBA00047811"/>
    </source>
</evidence>
<dbReference type="InterPro" id="IPR011009">
    <property type="entry name" value="Kinase-like_dom_sf"/>
</dbReference>
<dbReference type="PROSITE" id="PS50011">
    <property type="entry name" value="PROTEIN_KINASE_DOM"/>
    <property type="match status" value="1"/>
</dbReference>
<dbReference type="InterPro" id="IPR000719">
    <property type="entry name" value="Prot_kinase_dom"/>
</dbReference>
<dbReference type="GO" id="GO:0004693">
    <property type="term" value="F:cyclin-dependent protein serine/threonine kinase activity"/>
    <property type="evidence" value="ECO:0007669"/>
    <property type="project" value="UniProtKB-EC"/>
</dbReference>
<dbReference type="Gene3D" id="3.30.200.20">
    <property type="entry name" value="Phosphorylase Kinase, domain 1"/>
    <property type="match status" value="1"/>
</dbReference>
<evidence type="ECO:0000256" key="6">
    <source>
        <dbReference type="ARBA" id="ARBA00022741"/>
    </source>
</evidence>
<dbReference type="PANTHER" id="PTHR24056">
    <property type="entry name" value="CELL DIVISION PROTEIN KINASE"/>
    <property type="match status" value="1"/>
</dbReference>
<comment type="catalytic activity">
    <reaction evidence="14">
        <text>L-seryl-[protein] + ATP = O-phospho-L-seryl-[protein] + ADP + H(+)</text>
        <dbReference type="Rhea" id="RHEA:17989"/>
        <dbReference type="Rhea" id="RHEA-COMP:9863"/>
        <dbReference type="Rhea" id="RHEA-COMP:11604"/>
        <dbReference type="ChEBI" id="CHEBI:15378"/>
        <dbReference type="ChEBI" id="CHEBI:29999"/>
        <dbReference type="ChEBI" id="CHEBI:30616"/>
        <dbReference type="ChEBI" id="CHEBI:83421"/>
        <dbReference type="ChEBI" id="CHEBI:456216"/>
        <dbReference type="EC" id="2.7.11.22"/>
    </reaction>
</comment>
<evidence type="ECO:0000259" key="17">
    <source>
        <dbReference type="PROSITE" id="PS50011"/>
    </source>
</evidence>
<dbReference type="Pfam" id="PF00069">
    <property type="entry name" value="Pkinase"/>
    <property type="match status" value="1"/>
</dbReference>
<comment type="catalytic activity">
    <reaction evidence="13">
        <text>L-threonyl-[protein] + ATP = O-phospho-L-threonyl-[protein] + ADP + H(+)</text>
        <dbReference type="Rhea" id="RHEA:46608"/>
        <dbReference type="Rhea" id="RHEA-COMP:11060"/>
        <dbReference type="Rhea" id="RHEA-COMP:11605"/>
        <dbReference type="ChEBI" id="CHEBI:15378"/>
        <dbReference type="ChEBI" id="CHEBI:30013"/>
        <dbReference type="ChEBI" id="CHEBI:30616"/>
        <dbReference type="ChEBI" id="CHEBI:61977"/>
        <dbReference type="ChEBI" id="CHEBI:456216"/>
        <dbReference type="EC" id="2.7.11.22"/>
    </reaction>
</comment>
<keyword evidence="18" id="KW-0132">Cell division</keyword>
<dbReference type="PROSITE" id="PS00107">
    <property type="entry name" value="PROTEIN_KINASE_ATP"/>
    <property type="match status" value="1"/>
</dbReference>
<dbReference type="GO" id="GO:0000307">
    <property type="term" value="C:cyclin-dependent protein kinase holoenzyme complex"/>
    <property type="evidence" value="ECO:0007669"/>
    <property type="project" value="TreeGrafter"/>
</dbReference>
<evidence type="ECO:0000256" key="9">
    <source>
        <dbReference type="ARBA" id="ARBA00038543"/>
    </source>
</evidence>
<evidence type="ECO:0000256" key="16">
    <source>
        <dbReference type="RuleBase" id="RU000304"/>
    </source>
</evidence>
<dbReference type="GO" id="GO:0010468">
    <property type="term" value="P:regulation of gene expression"/>
    <property type="evidence" value="ECO:0007669"/>
    <property type="project" value="TreeGrafter"/>
</dbReference>
<keyword evidence="3 16" id="KW-0723">Serine/threonine-protein kinase</keyword>
<gene>
    <name evidence="18" type="primary">AlNc14C22G2266</name>
    <name evidence="18" type="ORF">ALNC14_026350</name>
</gene>
<protein>
    <recommendedName>
        <fullName evidence="10">Cyclin-dependent kinase 2 homolog</fullName>
        <ecNumber evidence="2">2.7.11.22</ecNumber>
    </recommendedName>
    <alternativeName>
        <fullName evidence="11">Cell division control protein 2 homolog</fullName>
    </alternativeName>
    <alternativeName>
        <fullName evidence="12">cdc2-related kinase 2</fullName>
    </alternativeName>
</protein>
<dbReference type="GO" id="GO:0000082">
    <property type="term" value="P:G1/S transition of mitotic cell cycle"/>
    <property type="evidence" value="ECO:0007669"/>
    <property type="project" value="TreeGrafter"/>
</dbReference>
<sequence length="369" mass="42062">MSIPHITNPMHGVIFKDTKVELNPYVTCDGEQNEKWTHRGLNPGPSACKADALPLRYAPIDATAMRAQSAATLMNRYQRIEKGGSIGEGTYGVVYKSLDLKTNKVVALKRIRLETEDDGIPSTALREISVLRELEHPNIVCLLDCLQEDGKLFLVFEFVDKDLKRYMEHKIGMLDPSTVKTLLYQLLRGLAFSHSRGVMHRDLKPQNLLVSLSGKLKIADFGLARAFSIPVRKYTHEVVTLWYRAPEILLGQEVYAPPVDIWSVGVIFAEMLTKKPLFPGDSEIDQIYRVFRLLGTPDEIVWPGVTKLRDYAPTFPKWKKRDLHQVFPQLDEDGICLLEALLRYDPAKRVSAKESLRFPYFDDLDPEYM</sequence>
<evidence type="ECO:0000256" key="5">
    <source>
        <dbReference type="ARBA" id="ARBA00022679"/>
    </source>
</evidence>
<dbReference type="EC" id="2.7.11.22" evidence="2"/>
<proteinExistence type="inferred from homology"/>
<keyword evidence="18" id="KW-0131">Cell cycle</keyword>
<reference evidence="18" key="1">
    <citation type="journal article" date="2011" name="PLoS Biol.">
        <title>Gene gain and loss during evolution of obligate parasitism in the white rust pathogen of Arabidopsis thaliana.</title>
        <authorList>
            <person name="Kemen E."/>
            <person name="Gardiner A."/>
            <person name="Schultz-Larsen T."/>
            <person name="Kemen A.C."/>
            <person name="Balmuth A.L."/>
            <person name="Robert-Seilaniantz A."/>
            <person name="Bailey K."/>
            <person name="Holub E."/>
            <person name="Studholme D.J."/>
            <person name="Maclean D."/>
            <person name="Jones J.D."/>
        </authorList>
    </citation>
    <scope>NUCLEOTIDE SEQUENCE</scope>
</reference>
<dbReference type="GO" id="GO:0005634">
    <property type="term" value="C:nucleus"/>
    <property type="evidence" value="ECO:0007669"/>
    <property type="project" value="TreeGrafter"/>
</dbReference>
<feature type="domain" description="Protein kinase" evidence="17">
    <location>
        <begin position="80"/>
        <end position="361"/>
    </location>
</feature>
<evidence type="ECO:0000256" key="12">
    <source>
        <dbReference type="ARBA" id="ARBA00042858"/>
    </source>
</evidence>
<dbReference type="FunFam" id="1.10.510.10:FF:000281">
    <property type="entry name" value="Cyclin-dependent kinase 2"/>
    <property type="match status" value="1"/>
</dbReference>
<dbReference type="GO" id="GO:0010389">
    <property type="term" value="P:regulation of G2/M transition of mitotic cell cycle"/>
    <property type="evidence" value="ECO:0007669"/>
    <property type="project" value="TreeGrafter"/>
</dbReference>
<evidence type="ECO:0000256" key="8">
    <source>
        <dbReference type="ARBA" id="ARBA00022840"/>
    </source>
</evidence>
<dbReference type="SMART" id="SM00220">
    <property type="entry name" value="S_TKc"/>
    <property type="match status" value="1"/>
</dbReference>
<evidence type="ECO:0000256" key="1">
    <source>
        <dbReference type="ARBA" id="ARBA00006485"/>
    </source>
</evidence>
<dbReference type="GO" id="GO:0030332">
    <property type="term" value="F:cyclin binding"/>
    <property type="evidence" value="ECO:0007669"/>
    <property type="project" value="TreeGrafter"/>
</dbReference>
<reference evidence="18" key="2">
    <citation type="submission" date="2011-02" db="EMBL/GenBank/DDBJ databases">
        <authorList>
            <person name="MacLean D."/>
        </authorList>
    </citation>
    <scope>NUCLEOTIDE SEQUENCE</scope>
</reference>
<name>F0W5V1_9STRA</name>
<dbReference type="SUPFAM" id="SSF56112">
    <property type="entry name" value="Protein kinase-like (PK-like)"/>
    <property type="match status" value="1"/>
</dbReference>
<keyword evidence="5" id="KW-0808">Transferase</keyword>
<evidence type="ECO:0000256" key="11">
    <source>
        <dbReference type="ARBA" id="ARBA00041902"/>
    </source>
</evidence>
<evidence type="ECO:0000256" key="10">
    <source>
        <dbReference type="ARBA" id="ARBA00039612"/>
    </source>
</evidence>
<dbReference type="GO" id="GO:0051301">
    <property type="term" value="P:cell division"/>
    <property type="evidence" value="ECO:0007669"/>
    <property type="project" value="UniProtKB-KW"/>
</dbReference>
<evidence type="ECO:0000256" key="15">
    <source>
        <dbReference type="PROSITE-ProRule" id="PRU10141"/>
    </source>
</evidence>
<evidence type="ECO:0000256" key="2">
    <source>
        <dbReference type="ARBA" id="ARBA00012425"/>
    </source>
</evidence>
<comment type="subunit">
    <text evidence="9">May form a complex composed of at least the catalytic subunit CRK2 and a cyclin.</text>
</comment>
<dbReference type="PANTHER" id="PTHR24056:SF254">
    <property type="entry name" value="CYCLIN-DEPENDENT KINASE 2"/>
    <property type="match status" value="1"/>
</dbReference>
<evidence type="ECO:0000256" key="4">
    <source>
        <dbReference type="ARBA" id="ARBA00022553"/>
    </source>
</evidence>
<keyword evidence="8 15" id="KW-0067">ATP-binding</keyword>
<dbReference type="InterPro" id="IPR017441">
    <property type="entry name" value="Protein_kinase_ATP_BS"/>
</dbReference>
<dbReference type="GO" id="GO:0005737">
    <property type="term" value="C:cytoplasm"/>
    <property type="evidence" value="ECO:0007669"/>
    <property type="project" value="TreeGrafter"/>
</dbReference>
<dbReference type="InterPro" id="IPR008271">
    <property type="entry name" value="Ser/Thr_kinase_AS"/>
</dbReference>